<sequence length="121" mass="13825">MEENYLCVEVCDNNGVYYPAYVLEVESDGLIVSYPNNWKPDRKIAYSEARLPYHGNTPITDYVENQEIEALSCTAQNEPCGWWRGRVKMVKGEFIVVEYGGNDGKFNEILPAENLRPAGLW</sequence>
<dbReference type="GO" id="GO:0045727">
    <property type="term" value="P:positive regulation of translation"/>
    <property type="evidence" value="ECO:0007669"/>
    <property type="project" value="TreeGrafter"/>
</dbReference>
<dbReference type="Gene3D" id="2.30.30.140">
    <property type="match status" value="2"/>
</dbReference>
<keyword evidence="3" id="KW-1185">Reference proteome</keyword>
<dbReference type="PANTHER" id="PTHR10603">
    <property type="entry name" value="FRAGILE X MENTAL RETARDATION SYNDROME-RELATED PROTEIN"/>
    <property type="match status" value="1"/>
</dbReference>
<dbReference type="OrthoDB" id="424249at2759"/>
<dbReference type="PROSITE" id="PS51641">
    <property type="entry name" value="AGENET_LIKE"/>
    <property type="match status" value="1"/>
</dbReference>
<dbReference type="GO" id="GO:0005634">
    <property type="term" value="C:nucleus"/>
    <property type="evidence" value="ECO:0007669"/>
    <property type="project" value="TreeGrafter"/>
</dbReference>
<comment type="caution">
    <text evidence="2">The sequence shown here is derived from an EMBL/GenBank/DDBJ whole genome shotgun (WGS) entry which is preliminary data.</text>
</comment>
<gene>
    <name evidence="2" type="ORF">EB796_004362</name>
</gene>
<dbReference type="GO" id="GO:0010494">
    <property type="term" value="C:cytoplasmic stress granule"/>
    <property type="evidence" value="ECO:0007669"/>
    <property type="project" value="TreeGrafter"/>
</dbReference>
<dbReference type="GO" id="GO:0043488">
    <property type="term" value="P:regulation of mRNA stability"/>
    <property type="evidence" value="ECO:0007669"/>
    <property type="project" value="TreeGrafter"/>
</dbReference>
<reference evidence="2" key="1">
    <citation type="submission" date="2020-06" db="EMBL/GenBank/DDBJ databases">
        <title>Draft genome of Bugula neritina, a colonial animal packing powerful symbionts and potential medicines.</title>
        <authorList>
            <person name="Rayko M."/>
        </authorList>
    </citation>
    <scope>NUCLEOTIDE SEQUENCE [LARGE SCALE GENOMIC DNA]</scope>
    <source>
        <strain evidence="2">Kwan_BN1</strain>
    </source>
</reference>
<proteinExistence type="predicted"/>
<dbReference type="InterPro" id="IPR040148">
    <property type="entry name" value="FMR1"/>
</dbReference>
<dbReference type="GO" id="GO:0045182">
    <property type="term" value="F:translation regulator activity"/>
    <property type="evidence" value="ECO:0007669"/>
    <property type="project" value="TreeGrafter"/>
</dbReference>
<name>A0A7J7KFA4_BUGNE</name>
<dbReference type="EMBL" id="VXIV02000588">
    <property type="protein sequence ID" value="KAF6037329.1"/>
    <property type="molecule type" value="Genomic_DNA"/>
</dbReference>
<dbReference type="Pfam" id="PF18336">
    <property type="entry name" value="Tudor_FRX1"/>
    <property type="match status" value="1"/>
</dbReference>
<evidence type="ECO:0000313" key="3">
    <source>
        <dbReference type="Proteomes" id="UP000593567"/>
    </source>
</evidence>
<dbReference type="InterPro" id="IPR041560">
    <property type="entry name" value="Tudor_FRM1"/>
</dbReference>
<feature type="domain" description="Agenet-like" evidence="1">
    <location>
        <begin position="66"/>
        <end position="118"/>
    </location>
</feature>
<evidence type="ECO:0000259" key="1">
    <source>
        <dbReference type="PROSITE" id="PS51641"/>
    </source>
</evidence>
<evidence type="ECO:0000313" key="2">
    <source>
        <dbReference type="EMBL" id="KAF6037329.1"/>
    </source>
</evidence>
<dbReference type="Pfam" id="PF05641">
    <property type="entry name" value="Agenet"/>
    <property type="match status" value="1"/>
</dbReference>
<dbReference type="Proteomes" id="UP000593567">
    <property type="component" value="Unassembled WGS sequence"/>
</dbReference>
<organism evidence="2 3">
    <name type="scientific">Bugula neritina</name>
    <name type="common">Brown bryozoan</name>
    <name type="synonym">Sertularia neritina</name>
    <dbReference type="NCBI Taxonomy" id="10212"/>
    <lineage>
        <taxon>Eukaryota</taxon>
        <taxon>Metazoa</taxon>
        <taxon>Spiralia</taxon>
        <taxon>Lophotrochozoa</taxon>
        <taxon>Bryozoa</taxon>
        <taxon>Gymnolaemata</taxon>
        <taxon>Cheilostomatida</taxon>
        <taxon>Flustrina</taxon>
        <taxon>Buguloidea</taxon>
        <taxon>Bugulidae</taxon>
        <taxon>Bugula</taxon>
    </lineage>
</organism>
<protein>
    <submittedName>
        <fullName evidence="2">Fxr2</fullName>
    </submittedName>
</protein>
<dbReference type="GO" id="GO:0051028">
    <property type="term" value="P:mRNA transport"/>
    <property type="evidence" value="ECO:0007669"/>
    <property type="project" value="TreeGrafter"/>
</dbReference>
<dbReference type="PANTHER" id="PTHR10603:SF7">
    <property type="entry name" value="FRAGILE X MESSENGER RIBONUCLEOPROTEIN 1 HOMOLOG"/>
    <property type="match status" value="1"/>
</dbReference>
<dbReference type="AlphaFoldDB" id="A0A7J7KFA4"/>
<dbReference type="InterPro" id="IPR008395">
    <property type="entry name" value="Agenet-like_dom"/>
</dbReference>
<dbReference type="GO" id="GO:0048513">
    <property type="term" value="P:animal organ development"/>
    <property type="evidence" value="ECO:0007669"/>
    <property type="project" value="TreeGrafter"/>
</dbReference>
<accession>A0A7J7KFA4</accession>
<dbReference type="GO" id="GO:0003730">
    <property type="term" value="F:mRNA 3'-UTR binding"/>
    <property type="evidence" value="ECO:0007669"/>
    <property type="project" value="TreeGrafter"/>
</dbReference>